<evidence type="ECO:0000313" key="4">
    <source>
        <dbReference type="Proteomes" id="UP001175000"/>
    </source>
</evidence>
<dbReference type="PANTHER" id="PTHR47332:SF4">
    <property type="entry name" value="SET DOMAIN-CONTAINING PROTEIN 5"/>
    <property type="match status" value="1"/>
</dbReference>
<dbReference type="SUPFAM" id="SSF82199">
    <property type="entry name" value="SET domain"/>
    <property type="match status" value="1"/>
</dbReference>
<dbReference type="Gene3D" id="2.170.270.10">
    <property type="entry name" value="SET domain"/>
    <property type="match status" value="1"/>
</dbReference>
<dbReference type="CDD" id="cd20071">
    <property type="entry name" value="SET_SMYD"/>
    <property type="match status" value="1"/>
</dbReference>
<accession>A0AA39X5Z0</accession>
<evidence type="ECO:0000259" key="2">
    <source>
        <dbReference type="PROSITE" id="PS50280"/>
    </source>
</evidence>
<dbReference type="Proteomes" id="UP001175000">
    <property type="component" value="Unassembled WGS sequence"/>
</dbReference>
<dbReference type="AlphaFoldDB" id="A0AA39X5Z0"/>
<dbReference type="Pfam" id="PF00856">
    <property type="entry name" value="SET"/>
    <property type="match status" value="1"/>
</dbReference>
<proteinExistence type="predicted"/>
<dbReference type="PANTHER" id="PTHR47332">
    <property type="entry name" value="SET DOMAIN-CONTAINING PROTEIN 5"/>
    <property type="match status" value="1"/>
</dbReference>
<dbReference type="PROSITE" id="PS50280">
    <property type="entry name" value="SET"/>
    <property type="match status" value="1"/>
</dbReference>
<feature type="region of interest" description="Disordered" evidence="1">
    <location>
        <begin position="1"/>
        <end position="35"/>
    </location>
</feature>
<name>A0AA39X5Z0_9PEZI</name>
<dbReference type="InterPro" id="IPR046341">
    <property type="entry name" value="SET_dom_sf"/>
</dbReference>
<sequence length="362" mass="39596">MGEMQRSITGSDQTRGTQSSHNTPPVSLSPSQLDAPTNLPQLYHIRSLQGKGQAMIAACNIPKGTRILCESPTITLPGNSHDSASALLLAQLITTQLSNLPAITNKHFHTLHNNYPPPTPAAVGICKTNALPLSHESLSAGVFLTASRINHSCAPNAQNIWNASLGKITIHAVRDIDADSEITISYLEPFLPRPERRAKLASAFGFDCVCKRCAVPPAQIKQSDARVERLVKLDGEISDGHRAVRDPLGCLWKIKEMLGLLEKERLGGSMVLRAYYDAFQVVIANGKEARAKVFAERWYASVIVVEGEGTKDAVRAKRMVERPAVHVLFGMGMRWKQGAGKIPRGLGEEEFGKWLWREKVGV</sequence>
<keyword evidence="4" id="KW-1185">Reference proteome</keyword>
<evidence type="ECO:0000313" key="3">
    <source>
        <dbReference type="EMBL" id="KAK0627916.1"/>
    </source>
</evidence>
<dbReference type="SMART" id="SM00317">
    <property type="entry name" value="SET"/>
    <property type="match status" value="1"/>
</dbReference>
<evidence type="ECO:0000256" key="1">
    <source>
        <dbReference type="SAM" id="MobiDB-lite"/>
    </source>
</evidence>
<feature type="domain" description="SET" evidence="2">
    <location>
        <begin position="24"/>
        <end position="187"/>
    </location>
</feature>
<organism evidence="3 4">
    <name type="scientific">Immersiella caudata</name>
    <dbReference type="NCBI Taxonomy" id="314043"/>
    <lineage>
        <taxon>Eukaryota</taxon>
        <taxon>Fungi</taxon>
        <taxon>Dikarya</taxon>
        <taxon>Ascomycota</taxon>
        <taxon>Pezizomycotina</taxon>
        <taxon>Sordariomycetes</taxon>
        <taxon>Sordariomycetidae</taxon>
        <taxon>Sordariales</taxon>
        <taxon>Lasiosphaeriaceae</taxon>
        <taxon>Immersiella</taxon>
    </lineage>
</organism>
<comment type="caution">
    <text evidence="3">The sequence shown here is derived from an EMBL/GenBank/DDBJ whole genome shotgun (WGS) entry which is preliminary data.</text>
</comment>
<dbReference type="InterPro" id="IPR053185">
    <property type="entry name" value="SET_domain_protein"/>
</dbReference>
<protein>
    <submittedName>
        <fullName evidence="3">SET domain-containing protein 5</fullName>
    </submittedName>
</protein>
<reference evidence="3" key="1">
    <citation type="submission" date="2023-06" db="EMBL/GenBank/DDBJ databases">
        <title>Genome-scale phylogeny and comparative genomics of the fungal order Sordariales.</title>
        <authorList>
            <consortium name="Lawrence Berkeley National Laboratory"/>
            <person name="Hensen N."/>
            <person name="Bonometti L."/>
            <person name="Westerberg I."/>
            <person name="Brannstrom I.O."/>
            <person name="Guillou S."/>
            <person name="Cros-Aarteil S."/>
            <person name="Calhoun S."/>
            <person name="Haridas S."/>
            <person name="Kuo A."/>
            <person name="Mondo S."/>
            <person name="Pangilinan J."/>
            <person name="Riley R."/>
            <person name="Labutti K."/>
            <person name="Andreopoulos B."/>
            <person name="Lipzen A."/>
            <person name="Chen C."/>
            <person name="Yanf M."/>
            <person name="Daum C."/>
            <person name="Ng V."/>
            <person name="Clum A."/>
            <person name="Steindorff A."/>
            <person name="Ohm R."/>
            <person name="Martin F."/>
            <person name="Silar P."/>
            <person name="Natvig D."/>
            <person name="Lalanne C."/>
            <person name="Gautier V."/>
            <person name="Ament-Velasquez S.L."/>
            <person name="Kruys A."/>
            <person name="Hutchinson M.I."/>
            <person name="Powell A.J."/>
            <person name="Barry K."/>
            <person name="Miller A.N."/>
            <person name="Grigoriev I.V."/>
            <person name="Debuchy R."/>
            <person name="Gladieux P."/>
            <person name="Thoren M.H."/>
            <person name="Johannesson H."/>
        </authorList>
    </citation>
    <scope>NUCLEOTIDE SEQUENCE</scope>
    <source>
        <strain evidence="3">CBS 606.72</strain>
    </source>
</reference>
<dbReference type="InterPro" id="IPR001214">
    <property type="entry name" value="SET_dom"/>
</dbReference>
<dbReference type="EMBL" id="JAULSU010000002">
    <property type="protein sequence ID" value="KAK0627916.1"/>
    <property type="molecule type" value="Genomic_DNA"/>
</dbReference>
<gene>
    <name evidence="3" type="ORF">B0T14DRAFT_580210</name>
</gene>